<evidence type="ECO:0000313" key="5">
    <source>
        <dbReference type="EMBL" id="EST45674.1"/>
    </source>
</evidence>
<dbReference type="PROSITE" id="PS00194">
    <property type="entry name" value="THIOREDOXIN_1"/>
    <property type="match status" value="1"/>
</dbReference>
<dbReference type="EMBL" id="AUWU02000002">
    <property type="protein sequence ID" value="KAH0576602.1"/>
    <property type="molecule type" value="Genomic_DNA"/>
</dbReference>
<evidence type="ECO:0000256" key="3">
    <source>
        <dbReference type="ARBA" id="ARBA00022748"/>
    </source>
</evidence>
<dbReference type="PANTHER" id="PTHR42852:SF18">
    <property type="entry name" value="CHROMOSOME UNDETERMINED SCAFFOLD_47, WHOLE GENOME SHOTGUN SEQUENCE"/>
    <property type="match status" value="1"/>
</dbReference>
<comment type="similarity">
    <text evidence="2">Belongs to the peroxiredoxin family. Prx5 subfamily.</text>
</comment>
<dbReference type="SUPFAM" id="SSF52833">
    <property type="entry name" value="Thioredoxin-like"/>
    <property type="match status" value="2"/>
</dbReference>
<keyword evidence="7" id="KW-1185">Reference proteome</keyword>
<reference evidence="6" key="2">
    <citation type="submission" date="2020-12" db="EMBL/GenBank/DDBJ databases">
        <title>New Spironucleus salmonicida genome in near-complete chromosomes.</title>
        <authorList>
            <person name="Xu F."/>
            <person name="Kurt Z."/>
            <person name="Jimenez-Gonzalez A."/>
            <person name="Astvaldsson A."/>
            <person name="Andersson J.O."/>
            <person name="Svard S.G."/>
        </authorList>
    </citation>
    <scope>NUCLEOTIDE SEQUENCE</scope>
    <source>
        <strain evidence="6">ATCC 50377</strain>
    </source>
</reference>
<dbReference type="GO" id="GO:0016491">
    <property type="term" value="F:oxidoreductase activity"/>
    <property type="evidence" value="ECO:0007669"/>
    <property type="project" value="InterPro"/>
</dbReference>
<dbReference type="VEuPathDB" id="GiardiaDB:SS50377_22166"/>
<dbReference type="EMBL" id="KI546089">
    <property type="protein sequence ID" value="EST45674.1"/>
    <property type="molecule type" value="Genomic_DNA"/>
</dbReference>
<dbReference type="Proteomes" id="UP000018208">
    <property type="component" value="Unassembled WGS sequence"/>
</dbReference>
<dbReference type="InterPro" id="IPR036249">
    <property type="entry name" value="Thioredoxin-like_sf"/>
</dbReference>
<evidence type="ECO:0000313" key="6">
    <source>
        <dbReference type="EMBL" id="KAH0576602.1"/>
    </source>
</evidence>
<dbReference type="OrthoDB" id="2121326at2759"/>
<evidence type="ECO:0000256" key="2">
    <source>
        <dbReference type="ARBA" id="ARBA00010505"/>
    </source>
</evidence>
<evidence type="ECO:0000256" key="1">
    <source>
        <dbReference type="ARBA" id="ARBA00004196"/>
    </source>
</evidence>
<protein>
    <submittedName>
        <fullName evidence="6">FixW protein</fullName>
    </submittedName>
    <submittedName>
        <fullName evidence="5">Redoxin domain protein</fullName>
    </submittedName>
</protein>
<name>V6LY18_9EUKA</name>
<evidence type="ECO:0000313" key="7">
    <source>
        <dbReference type="Proteomes" id="UP000018208"/>
    </source>
</evidence>
<dbReference type="CDD" id="cd02966">
    <property type="entry name" value="TlpA_like_family"/>
    <property type="match status" value="1"/>
</dbReference>
<gene>
    <name evidence="5" type="ORF">SS50377_14246</name>
    <name evidence="6" type="ORF">SS50377_22166</name>
</gene>
<evidence type="ECO:0000259" key="4">
    <source>
        <dbReference type="Pfam" id="PF08534"/>
    </source>
</evidence>
<dbReference type="AlphaFoldDB" id="V6LY18"/>
<dbReference type="PANTHER" id="PTHR42852">
    <property type="entry name" value="THIOL:DISULFIDE INTERCHANGE PROTEIN DSBE"/>
    <property type="match status" value="1"/>
</dbReference>
<dbReference type="GO" id="GO:0017004">
    <property type="term" value="P:cytochrome complex assembly"/>
    <property type="evidence" value="ECO:0007669"/>
    <property type="project" value="UniProtKB-KW"/>
</dbReference>
<dbReference type="Gene3D" id="3.40.30.10">
    <property type="entry name" value="Glutaredoxin"/>
    <property type="match status" value="2"/>
</dbReference>
<dbReference type="InterPro" id="IPR013740">
    <property type="entry name" value="Redoxin"/>
</dbReference>
<organism evidence="5">
    <name type="scientific">Spironucleus salmonicida</name>
    <dbReference type="NCBI Taxonomy" id="348837"/>
    <lineage>
        <taxon>Eukaryota</taxon>
        <taxon>Metamonada</taxon>
        <taxon>Diplomonadida</taxon>
        <taxon>Hexamitidae</taxon>
        <taxon>Hexamitinae</taxon>
        <taxon>Spironucleus</taxon>
    </lineage>
</organism>
<reference evidence="5 6" key="1">
    <citation type="journal article" date="2014" name="PLoS Genet.">
        <title>The Genome of Spironucleus salmonicida Highlights a Fish Pathogen Adapted to Fluctuating Environments.</title>
        <authorList>
            <person name="Xu F."/>
            <person name="Jerlstrom-Hultqvist J."/>
            <person name="Einarsson E."/>
            <person name="Astvaldsson A."/>
            <person name="Svard S.G."/>
            <person name="Andersson J.O."/>
        </authorList>
    </citation>
    <scope>NUCLEOTIDE SEQUENCE</scope>
    <source>
        <strain evidence="6">ATCC 50377</strain>
    </source>
</reference>
<dbReference type="Pfam" id="PF08534">
    <property type="entry name" value="Redoxin"/>
    <property type="match status" value="1"/>
</dbReference>
<keyword evidence="3" id="KW-0201">Cytochrome c-type biogenesis</keyword>
<accession>V6LY18</accession>
<dbReference type="InterPro" id="IPR017937">
    <property type="entry name" value="Thioredoxin_CS"/>
</dbReference>
<dbReference type="InterPro" id="IPR050553">
    <property type="entry name" value="Thioredoxin_ResA/DsbE_sf"/>
</dbReference>
<comment type="subcellular location">
    <subcellularLocation>
        <location evidence="1">Cell envelope</location>
    </subcellularLocation>
</comment>
<proteinExistence type="inferred from homology"/>
<feature type="domain" description="Redoxin" evidence="4">
    <location>
        <begin position="22"/>
        <end position="122"/>
    </location>
</feature>
<sequence>MKPNFESFIFIHKSPFFDPNLPILLEFFATWCPPCHDCIPFISQLAVEQQGKINVISASTENIDKMSNFVTKFPSMKNQSVAVDGDKSLMLFLKQKETAGIPVVFLFNQQQELIWEGHPRDPALNKAMMVINGEFIVQKNQVPTDINIINGEYRQGIPCLIEIFQTSCPPCQAALQSLSELTLRYNEIQFIALTSERQDRVQKFFDKRPFLHNLTVAIESSGIVPSLLQHCGGAIPRGFLYDMEGDLIWEGFMGKELYQKIHEQAVFMRD</sequence>